<dbReference type="PANTHER" id="PTHR14226">
    <property type="entry name" value="NEUROPATHY TARGET ESTERASE/SWISS CHEESE D.MELANOGASTER"/>
    <property type="match status" value="1"/>
</dbReference>
<dbReference type="PROSITE" id="PS51635">
    <property type="entry name" value="PNPLA"/>
    <property type="match status" value="1"/>
</dbReference>
<evidence type="ECO:0000256" key="2">
    <source>
        <dbReference type="ARBA" id="ARBA00022963"/>
    </source>
</evidence>
<evidence type="ECO:0000313" key="7">
    <source>
        <dbReference type="Proteomes" id="UP000722989"/>
    </source>
</evidence>
<keyword evidence="3 4" id="KW-0443">Lipid metabolism</keyword>
<protein>
    <recommendedName>
        <fullName evidence="5">PNPLA domain-containing protein</fullName>
    </recommendedName>
</protein>
<dbReference type="RefSeq" id="WP_167929023.1">
    <property type="nucleotide sequence ID" value="NZ_JAATVY010000046.1"/>
</dbReference>
<dbReference type="EMBL" id="JAATVY010000046">
    <property type="protein sequence ID" value="NJC74118.1"/>
    <property type="molecule type" value="Genomic_DNA"/>
</dbReference>
<evidence type="ECO:0000256" key="3">
    <source>
        <dbReference type="ARBA" id="ARBA00023098"/>
    </source>
</evidence>
<dbReference type="Gene3D" id="3.40.1090.10">
    <property type="entry name" value="Cytosolic phospholipase A2 catalytic domain"/>
    <property type="match status" value="1"/>
</dbReference>
<dbReference type="SUPFAM" id="SSF52151">
    <property type="entry name" value="FabD/lysophospholipase-like"/>
    <property type="match status" value="1"/>
</dbReference>
<keyword evidence="2 4" id="KW-0442">Lipid degradation</keyword>
<evidence type="ECO:0000256" key="1">
    <source>
        <dbReference type="ARBA" id="ARBA00022801"/>
    </source>
</evidence>
<evidence type="ECO:0000313" key="6">
    <source>
        <dbReference type="EMBL" id="NJC74118.1"/>
    </source>
</evidence>
<gene>
    <name evidence="6" type="ORF">HC031_31055</name>
</gene>
<dbReference type="InterPro" id="IPR016035">
    <property type="entry name" value="Acyl_Trfase/lysoPLipase"/>
</dbReference>
<name>A0ABX0Y7V9_9ACTN</name>
<evidence type="ECO:0000256" key="4">
    <source>
        <dbReference type="PROSITE-ProRule" id="PRU01161"/>
    </source>
</evidence>
<feature type="active site" description="Nucleophile" evidence="4">
    <location>
        <position position="41"/>
    </location>
</feature>
<feature type="active site" description="Proton acceptor" evidence="4">
    <location>
        <position position="195"/>
    </location>
</feature>
<keyword evidence="7" id="KW-1185">Reference proteome</keyword>
<comment type="caution">
    <text evidence="4">Lacks conserved residue(s) required for the propagation of feature annotation.</text>
</comment>
<feature type="domain" description="PNPLA" evidence="5">
    <location>
        <begin position="7"/>
        <end position="208"/>
    </location>
</feature>
<organism evidence="6 7">
    <name type="scientific">Planosporangium thailandense</name>
    <dbReference type="NCBI Taxonomy" id="765197"/>
    <lineage>
        <taxon>Bacteria</taxon>
        <taxon>Bacillati</taxon>
        <taxon>Actinomycetota</taxon>
        <taxon>Actinomycetes</taxon>
        <taxon>Micromonosporales</taxon>
        <taxon>Micromonosporaceae</taxon>
        <taxon>Planosporangium</taxon>
    </lineage>
</organism>
<dbReference type="InterPro" id="IPR002641">
    <property type="entry name" value="PNPLA_dom"/>
</dbReference>
<comment type="caution">
    <text evidence="6">The sequence shown here is derived from an EMBL/GenBank/DDBJ whole genome shotgun (WGS) entry which is preliminary data.</text>
</comment>
<dbReference type="Pfam" id="PF01734">
    <property type="entry name" value="Patatin"/>
    <property type="match status" value="1"/>
</dbReference>
<proteinExistence type="predicted"/>
<reference evidence="6 7" key="1">
    <citation type="submission" date="2020-03" db="EMBL/GenBank/DDBJ databases">
        <title>WGS of the type strain of Planosporangium spp.</title>
        <authorList>
            <person name="Thawai C."/>
        </authorList>
    </citation>
    <scope>NUCLEOTIDE SEQUENCE [LARGE SCALE GENOMIC DNA]</scope>
    <source>
        <strain evidence="6 7">TBRC 5610</strain>
    </source>
</reference>
<sequence length="322" mass="33760">MTGGTALVLSGSGAPAAYFGAGVFWALEEAGERPRVVSGVSTGAINAFAVGAGLDGLALAKMWCSIGWTDVYHPRTDLWRAINLGRLLRPTTNVAEYALGAVGWTWLLDPAPLRRTLATHLGPAPIDADGDVTVVLSAVDETTGAAVRFCSRLPPARRRDPRFRRVALTVDHVLASAAVPLLFRPGGQPGVDRLDAGLVAATPLAPVMRYEPDRVIVVCGARAGRPVGAPDSLGAAIALLVDNAAHAALAADLHHASTVNRLVRAAPAATVKRYVPLLVIEPAEPDFARGSLLEFAATRARRGIAYGREQAGKALAGWRERS</sequence>
<dbReference type="InterPro" id="IPR050301">
    <property type="entry name" value="NTE"/>
</dbReference>
<keyword evidence="1 4" id="KW-0378">Hydrolase</keyword>
<dbReference type="PANTHER" id="PTHR14226:SF57">
    <property type="entry name" value="BLR7027 PROTEIN"/>
    <property type="match status" value="1"/>
</dbReference>
<dbReference type="Proteomes" id="UP000722989">
    <property type="component" value="Unassembled WGS sequence"/>
</dbReference>
<feature type="short sequence motif" description="GXSXG" evidence="4">
    <location>
        <begin position="39"/>
        <end position="43"/>
    </location>
</feature>
<accession>A0ABX0Y7V9</accession>
<evidence type="ECO:0000259" key="5">
    <source>
        <dbReference type="PROSITE" id="PS51635"/>
    </source>
</evidence>